<gene>
    <name evidence="3" type="ORF">OF122_15580</name>
</gene>
<keyword evidence="1" id="KW-0238">DNA-binding</keyword>
<dbReference type="Proteomes" id="UP001163882">
    <property type="component" value="Chromosome"/>
</dbReference>
<dbReference type="SUPFAM" id="SSF51182">
    <property type="entry name" value="RmlC-like cupins"/>
    <property type="match status" value="1"/>
</dbReference>
<dbReference type="InterPro" id="IPR010982">
    <property type="entry name" value="Lambda_DNA-bd_dom_sf"/>
</dbReference>
<dbReference type="InterPro" id="IPR050807">
    <property type="entry name" value="TransReg_Diox_bact_type"/>
</dbReference>
<dbReference type="InterPro" id="IPR014710">
    <property type="entry name" value="RmlC-like_jellyroll"/>
</dbReference>
<dbReference type="PANTHER" id="PTHR46797">
    <property type="entry name" value="HTH-TYPE TRANSCRIPTIONAL REGULATOR"/>
    <property type="match status" value="1"/>
</dbReference>
<dbReference type="PROSITE" id="PS50943">
    <property type="entry name" value="HTH_CROC1"/>
    <property type="match status" value="1"/>
</dbReference>
<sequence length="189" mass="20053">MSETTPPQIGPVIQMARKSRHLTLEQLAKLSGVSRSMLSQIERSETNPTFAVVWSLTQALNIEFSDLVSGDAVARKSALIDIVPADHVPLIASPDGACRLKILSPPALAGKTEWYQVEIEPGGALVSAPHAPRTREHFTALTDGIAITSGETTTALTAGEVARYSADVPHAISNTSDAVASGWLVVLYN</sequence>
<dbReference type="EMBL" id="CP107716">
    <property type="protein sequence ID" value="UYQ71454.1"/>
    <property type="molecule type" value="Genomic_DNA"/>
</dbReference>
<protein>
    <submittedName>
        <fullName evidence="3">XRE family transcriptional regulator</fullName>
    </submittedName>
</protein>
<dbReference type="InterPro" id="IPR001387">
    <property type="entry name" value="Cro/C1-type_HTH"/>
</dbReference>
<proteinExistence type="predicted"/>
<dbReference type="InterPro" id="IPR011051">
    <property type="entry name" value="RmlC_Cupin_sf"/>
</dbReference>
<dbReference type="CDD" id="cd02209">
    <property type="entry name" value="cupin_XRE_C"/>
    <property type="match status" value="1"/>
</dbReference>
<dbReference type="CDD" id="cd00093">
    <property type="entry name" value="HTH_XRE"/>
    <property type="match status" value="1"/>
</dbReference>
<dbReference type="Pfam" id="PF01381">
    <property type="entry name" value="HTH_3"/>
    <property type="match status" value="1"/>
</dbReference>
<dbReference type="PANTHER" id="PTHR46797:SF1">
    <property type="entry name" value="METHYLPHOSPHONATE SYNTHASE"/>
    <property type="match status" value="1"/>
</dbReference>
<name>A0ABY6IPS2_9HYPH</name>
<dbReference type="SUPFAM" id="SSF47413">
    <property type="entry name" value="lambda repressor-like DNA-binding domains"/>
    <property type="match status" value="1"/>
</dbReference>
<dbReference type="SMART" id="SM00530">
    <property type="entry name" value="HTH_XRE"/>
    <property type="match status" value="1"/>
</dbReference>
<dbReference type="Gene3D" id="2.60.120.10">
    <property type="entry name" value="Jelly Rolls"/>
    <property type="match status" value="1"/>
</dbReference>
<evidence type="ECO:0000313" key="3">
    <source>
        <dbReference type="EMBL" id="UYQ71454.1"/>
    </source>
</evidence>
<keyword evidence="4" id="KW-1185">Reference proteome</keyword>
<dbReference type="Gene3D" id="1.10.260.40">
    <property type="entry name" value="lambda repressor-like DNA-binding domains"/>
    <property type="match status" value="1"/>
</dbReference>
<dbReference type="RefSeq" id="WP_264225106.1">
    <property type="nucleotide sequence ID" value="NZ_CP107716.1"/>
</dbReference>
<evidence type="ECO:0000259" key="2">
    <source>
        <dbReference type="PROSITE" id="PS50943"/>
    </source>
</evidence>
<feature type="domain" description="HTH cro/C1-type" evidence="2">
    <location>
        <begin position="13"/>
        <end position="67"/>
    </location>
</feature>
<evidence type="ECO:0000313" key="4">
    <source>
        <dbReference type="Proteomes" id="UP001163882"/>
    </source>
</evidence>
<reference evidence="3" key="1">
    <citation type="submission" date="2022-10" db="EMBL/GenBank/DDBJ databases">
        <title>YIM 151497 complete genome.</title>
        <authorList>
            <person name="Chen X."/>
        </authorList>
    </citation>
    <scope>NUCLEOTIDE SEQUENCE</scope>
    <source>
        <strain evidence="3">YIM 151497</strain>
    </source>
</reference>
<evidence type="ECO:0000256" key="1">
    <source>
        <dbReference type="ARBA" id="ARBA00023125"/>
    </source>
</evidence>
<accession>A0ABY6IPS2</accession>
<organism evidence="3 4">
    <name type="scientific">Pelagibacterium flavum</name>
    <dbReference type="NCBI Taxonomy" id="2984530"/>
    <lineage>
        <taxon>Bacteria</taxon>
        <taxon>Pseudomonadati</taxon>
        <taxon>Pseudomonadota</taxon>
        <taxon>Alphaproteobacteria</taxon>
        <taxon>Hyphomicrobiales</taxon>
        <taxon>Devosiaceae</taxon>
        <taxon>Pelagibacterium</taxon>
    </lineage>
</organism>